<dbReference type="AlphaFoldDB" id="A0A7I7UCT5"/>
<sequence length="99" mass="11244">MTTLSTVSPRGRMAAPSVRPVVVYGRRWCALTQMVRRYLDRSAIPYRYVDLDQHPEVHSQLAWMTGGRVVNPVVDVGGRLLVQPSIGELQWSLRRGGRR</sequence>
<name>A0A7I7UCT5_MYCPV</name>
<evidence type="ECO:0000313" key="3">
    <source>
        <dbReference type="Proteomes" id="UP000467252"/>
    </source>
</evidence>
<dbReference type="Gene3D" id="3.40.30.10">
    <property type="entry name" value="Glutaredoxin"/>
    <property type="match status" value="1"/>
</dbReference>
<proteinExistence type="predicted"/>
<evidence type="ECO:0000313" key="2">
    <source>
        <dbReference type="EMBL" id="BBY79057.1"/>
    </source>
</evidence>
<evidence type="ECO:0000259" key="1">
    <source>
        <dbReference type="Pfam" id="PF00462"/>
    </source>
</evidence>
<feature type="domain" description="Glutaredoxin" evidence="1">
    <location>
        <begin position="21"/>
        <end position="80"/>
    </location>
</feature>
<gene>
    <name evidence="2" type="ORF">MPUL_02150</name>
</gene>
<protein>
    <recommendedName>
        <fullName evidence="1">Glutaredoxin domain-containing protein</fullName>
    </recommendedName>
</protein>
<dbReference type="InterPro" id="IPR036249">
    <property type="entry name" value="Thioredoxin-like_sf"/>
</dbReference>
<dbReference type="SUPFAM" id="SSF52833">
    <property type="entry name" value="Thioredoxin-like"/>
    <property type="match status" value="1"/>
</dbReference>
<dbReference type="PROSITE" id="PS51354">
    <property type="entry name" value="GLUTAREDOXIN_2"/>
    <property type="match status" value="1"/>
</dbReference>
<organism evidence="2 3">
    <name type="scientific">Mycolicibacterium pulveris</name>
    <name type="common">Mycobacterium pulveris</name>
    <dbReference type="NCBI Taxonomy" id="36813"/>
    <lineage>
        <taxon>Bacteria</taxon>
        <taxon>Bacillati</taxon>
        <taxon>Actinomycetota</taxon>
        <taxon>Actinomycetes</taxon>
        <taxon>Mycobacteriales</taxon>
        <taxon>Mycobacteriaceae</taxon>
        <taxon>Mycolicibacterium</taxon>
    </lineage>
</organism>
<dbReference type="RefSeq" id="WP_197745775.1">
    <property type="nucleotide sequence ID" value="NZ_AP022599.1"/>
</dbReference>
<accession>A0A7I7UCT5</accession>
<dbReference type="InterPro" id="IPR002109">
    <property type="entry name" value="Glutaredoxin"/>
</dbReference>
<keyword evidence="3" id="KW-1185">Reference proteome</keyword>
<dbReference type="Pfam" id="PF00462">
    <property type="entry name" value="Glutaredoxin"/>
    <property type="match status" value="1"/>
</dbReference>
<dbReference type="Proteomes" id="UP000467252">
    <property type="component" value="Chromosome"/>
</dbReference>
<dbReference type="EMBL" id="AP022599">
    <property type="protein sequence ID" value="BBY79057.1"/>
    <property type="molecule type" value="Genomic_DNA"/>
</dbReference>
<reference evidence="2 3" key="1">
    <citation type="journal article" date="2019" name="Emerg. Microbes Infect.">
        <title>Comprehensive subspecies identification of 175 nontuberculous mycobacteria species based on 7547 genomic profiles.</title>
        <authorList>
            <person name="Matsumoto Y."/>
            <person name="Kinjo T."/>
            <person name="Motooka D."/>
            <person name="Nabeya D."/>
            <person name="Jung N."/>
            <person name="Uechi K."/>
            <person name="Horii T."/>
            <person name="Iida T."/>
            <person name="Fujita J."/>
            <person name="Nakamura S."/>
        </authorList>
    </citation>
    <scope>NUCLEOTIDE SEQUENCE [LARGE SCALE GENOMIC DNA]</scope>
    <source>
        <strain evidence="2 3">JCM 6370</strain>
    </source>
</reference>
<dbReference type="CDD" id="cd02976">
    <property type="entry name" value="NrdH"/>
    <property type="match status" value="1"/>
</dbReference>